<dbReference type="Proteomes" id="UP000194450">
    <property type="component" value="Unassembled WGS sequence"/>
</dbReference>
<accession>A0A1Y6ER06</accession>
<dbReference type="InterPro" id="IPR044742">
    <property type="entry name" value="DEAD/DEAH_RhlB"/>
</dbReference>
<proteinExistence type="inferred from homology"/>
<dbReference type="GO" id="GO:0005829">
    <property type="term" value="C:cytosol"/>
    <property type="evidence" value="ECO:0007669"/>
    <property type="project" value="TreeGrafter"/>
</dbReference>
<dbReference type="Gene3D" id="3.30.70.330">
    <property type="match status" value="1"/>
</dbReference>
<dbReference type="NCBIfam" id="NF008744">
    <property type="entry name" value="PRK11776.1"/>
    <property type="match status" value="1"/>
</dbReference>
<reference evidence="12" key="1">
    <citation type="submission" date="2017-04" db="EMBL/GenBank/DDBJ databases">
        <authorList>
            <person name="Varghese N."/>
            <person name="Submissions S."/>
        </authorList>
    </citation>
    <scope>NUCLEOTIDE SEQUENCE [LARGE SCALE GENOMIC DNA]</scope>
</reference>
<dbReference type="InterPro" id="IPR005580">
    <property type="entry name" value="DbpA/CsdA_RNA-bd_dom"/>
</dbReference>
<dbReference type="PROSITE" id="PS00039">
    <property type="entry name" value="DEAD_ATP_HELICASE"/>
    <property type="match status" value="1"/>
</dbReference>
<evidence type="ECO:0000256" key="3">
    <source>
        <dbReference type="ARBA" id="ARBA00022806"/>
    </source>
</evidence>
<keyword evidence="2 7" id="KW-0378">Hydrolase</keyword>
<dbReference type="InterPro" id="IPR012677">
    <property type="entry name" value="Nucleotide-bd_a/b_plait_sf"/>
</dbReference>
<organism evidence="11 12">
    <name type="scientific">Pseudidiomarina planktonica</name>
    <dbReference type="NCBI Taxonomy" id="1323738"/>
    <lineage>
        <taxon>Bacteria</taxon>
        <taxon>Pseudomonadati</taxon>
        <taxon>Pseudomonadota</taxon>
        <taxon>Gammaproteobacteria</taxon>
        <taxon>Alteromonadales</taxon>
        <taxon>Idiomarinaceae</taxon>
        <taxon>Pseudidiomarina</taxon>
    </lineage>
</organism>
<evidence type="ECO:0000256" key="5">
    <source>
        <dbReference type="ARBA" id="ARBA00038437"/>
    </source>
</evidence>
<evidence type="ECO:0000256" key="7">
    <source>
        <dbReference type="RuleBase" id="RU000492"/>
    </source>
</evidence>
<evidence type="ECO:0000256" key="4">
    <source>
        <dbReference type="ARBA" id="ARBA00022840"/>
    </source>
</evidence>
<dbReference type="Pfam" id="PF03880">
    <property type="entry name" value="DbpA"/>
    <property type="match status" value="1"/>
</dbReference>
<evidence type="ECO:0000313" key="11">
    <source>
        <dbReference type="EMBL" id="SMQ64997.1"/>
    </source>
</evidence>
<feature type="domain" description="Helicase C-terminal" evidence="9">
    <location>
        <begin position="240"/>
        <end position="393"/>
    </location>
</feature>
<keyword evidence="3 7" id="KW-0347">Helicase</keyword>
<dbReference type="GO" id="GO:0003676">
    <property type="term" value="F:nucleic acid binding"/>
    <property type="evidence" value="ECO:0007669"/>
    <property type="project" value="InterPro"/>
</dbReference>
<dbReference type="InterPro" id="IPR050079">
    <property type="entry name" value="DEAD_box_RNA_helicase"/>
</dbReference>
<dbReference type="OrthoDB" id="9805696at2"/>
<dbReference type="PROSITE" id="PS51195">
    <property type="entry name" value="Q_MOTIF"/>
    <property type="match status" value="1"/>
</dbReference>
<gene>
    <name evidence="11" type="ORF">SAMN06297229_1156</name>
</gene>
<dbReference type="GO" id="GO:0005524">
    <property type="term" value="F:ATP binding"/>
    <property type="evidence" value="ECO:0007669"/>
    <property type="project" value="UniProtKB-KW"/>
</dbReference>
<dbReference type="SMART" id="SM00490">
    <property type="entry name" value="HELICc"/>
    <property type="match status" value="1"/>
</dbReference>
<evidence type="ECO:0000256" key="2">
    <source>
        <dbReference type="ARBA" id="ARBA00022801"/>
    </source>
</evidence>
<dbReference type="PROSITE" id="PS51192">
    <property type="entry name" value="HELICASE_ATP_BIND_1"/>
    <property type="match status" value="1"/>
</dbReference>
<dbReference type="AlphaFoldDB" id="A0A1Y6ER06"/>
<evidence type="ECO:0000259" key="9">
    <source>
        <dbReference type="PROSITE" id="PS51194"/>
    </source>
</evidence>
<dbReference type="PROSITE" id="PS51194">
    <property type="entry name" value="HELICASE_CTER"/>
    <property type="match status" value="1"/>
</dbReference>
<dbReference type="InterPro" id="IPR000629">
    <property type="entry name" value="RNA-helicase_DEAD-box_CS"/>
</dbReference>
<evidence type="ECO:0000259" key="8">
    <source>
        <dbReference type="PROSITE" id="PS51192"/>
    </source>
</evidence>
<feature type="domain" description="Helicase ATP-binding" evidence="8">
    <location>
        <begin position="47"/>
        <end position="218"/>
    </location>
</feature>
<evidence type="ECO:0000256" key="6">
    <source>
        <dbReference type="PROSITE-ProRule" id="PRU00552"/>
    </source>
</evidence>
<evidence type="ECO:0000259" key="10">
    <source>
        <dbReference type="PROSITE" id="PS51195"/>
    </source>
</evidence>
<dbReference type="GO" id="GO:0003724">
    <property type="term" value="F:RNA helicase activity"/>
    <property type="evidence" value="ECO:0007669"/>
    <property type="project" value="InterPro"/>
</dbReference>
<dbReference type="CDD" id="cd00268">
    <property type="entry name" value="DEADc"/>
    <property type="match status" value="1"/>
</dbReference>
<dbReference type="RefSeq" id="WP_086434261.1">
    <property type="nucleotide sequence ID" value="NZ_FXWH01000001.1"/>
</dbReference>
<dbReference type="Pfam" id="PF00270">
    <property type="entry name" value="DEAD"/>
    <property type="match status" value="1"/>
</dbReference>
<sequence length="472" mass="51377">MSDQAPETTTELEPAPAFTTLQLPAELQTSLADAGYTEMTPVQAQSLPVILAGDDVITQAKTGSGKTAAFALGLLAKLNVKSFQVQGLVLCPTRELAEQVADEIRKLARAMGNVKVLTLCGGVPSRAQIASLEHGAHILVGTPGRILDHLTQQRLDFSQLNTLVLDEADRMLEMGFQDDLQAIVKALPAKRQTLLFSATYPRAIEQLAKNVLPKATRISVASEPQHSQISQQFYALTKVPGPQAVMRLLQQHQPGSCVVFCNTKRDVQQLNDTLKAHGFSVIALHGDLEQKDRDQALIQFSNQSARVLVATDVAARGLDIDQLDLVINLNMAHDTDTHIHRIGRTGRAGAEGMALTLVAPEDDYKMRLLEDLMPAPIKLQELPDIDVMNQKPATAPNVTLQISGGKKHKLRPGDIVGALTRDNQLAVTDIGKIQLQSMWGFVAVNRKVSQKALDILNNGKIKGRKFKAWPLV</sequence>
<dbReference type="EMBL" id="FXWH01000001">
    <property type="protein sequence ID" value="SMQ64997.1"/>
    <property type="molecule type" value="Genomic_DNA"/>
</dbReference>
<dbReference type="InterPro" id="IPR014001">
    <property type="entry name" value="Helicase_ATP-bd"/>
</dbReference>
<dbReference type="Gene3D" id="3.40.50.300">
    <property type="entry name" value="P-loop containing nucleotide triphosphate hydrolases"/>
    <property type="match status" value="2"/>
</dbReference>
<dbReference type="SMART" id="SM00487">
    <property type="entry name" value="DEXDc"/>
    <property type="match status" value="1"/>
</dbReference>
<feature type="short sequence motif" description="Q motif" evidence="6">
    <location>
        <begin position="16"/>
        <end position="44"/>
    </location>
</feature>
<protein>
    <submittedName>
        <fullName evidence="11">ATP-dependent RNA helicase DbpA</fullName>
    </submittedName>
</protein>
<feature type="domain" description="DEAD-box RNA helicase Q" evidence="10">
    <location>
        <begin position="16"/>
        <end position="44"/>
    </location>
</feature>
<name>A0A1Y6ER06_9GAMM</name>
<keyword evidence="12" id="KW-1185">Reference proteome</keyword>
<keyword evidence="1 7" id="KW-0547">Nucleotide-binding</keyword>
<evidence type="ECO:0000313" key="12">
    <source>
        <dbReference type="Proteomes" id="UP000194450"/>
    </source>
</evidence>
<dbReference type="GO" id="GO:0016787">
    <property type="term" value="F:hydrolase activity"/>
    <property type="evidence" value="ECO:0007669"/>
    <property type="project" value="UniProtKB-KW"/>
</dbReference>
<dbReference type="InterPro" id="IPR011545">
    <property type="entry name" value="DEAD/DEAH_box_helicase_dom"/>
</dbReference>
<comment type="similarity">
    <text evidence="5 7">Belongs to the DEAD box helicase family.</text>
</comment>
<dbReference type="InterPro" id="IPR001650">
    <property type="entry name" value="Helicase_C-like"/>
</dbReference>
<evidence type="ECO:0000256" key="1">
    <source>
        <dbReference type="ARBA" id="ARBA00022741"/>
    </source>
</evidence>
<dbReference type="CDD" id="cd18787">
    <property type="entry name" value="SF2_C_DEAD"/>
    <property type="match status" value="1"/>
</dbReference>
<keyword evidence="4 7" id="KW-0067">ATP-binding</keyword>
<dbReference type="SUPFAM" id="SSF52540">
    <property type="entry name" value="P-loop containing nucleoside triphosphate hydrolases"/>
    <property type="match status" value="1"/>
</dbReference>
<dbReference type="Pfam" id="PF00271">
    <property type="entry name" value="Helicase_C"/>
    <property type="match status" value="1"/>
</dbReference>
<dbReference type="PANTHER" id="PTHR47959:SF1">
    <property type="entry name" value="ATP-DEPENDENT RNA HELICASE DBPA"/>
    <property type="match status" value="1"/>
</dbReference>
<dbReference type="InterPro" id="IPR014014">
    <property type="entry name" value="RNA_helicase_DEAD_Q_motif"/>
</dbReference>
<dbReference type="InterPro" id="IPR027417">
    <property type="entry name" value="P-loop_NTPase"/>
</dbReference>
<dbReference type="PANTHER" id="PTHR47959">
    <property type="entry name" value="ATP-DEPENDENT RNA HELICASE RHLE-RELATED"/>
    <property type="match status" value="1"/>
</dbReference>